<protein>
    <submittedName>
        <fullName evidence="2">Uncharacterized protein</fullName>
    </submittedName>
</protein>
<gene>
    <name evidence="2" type="ordered locus">Lxx23640</name>
</gene>
<feature type="transmembrane region" description="Helical" evidence="1">
    <location>
        <begin position="105"/>
        <end position="122"/>
    </location>
</feature>
<proteinExistence type="predicted"/>
<accession>Q6AC88</accession>
<keyword evidence="1" id="KW-0472">Membrane</keyword>
<feature type="transmembrane region" description="Helical" evidence="1">
    <location>
        <begin position="128"/>
        <end position="154"/>
    </location>
</feature>
<sequence>MSARPPPGPPLGTLRGVAEIDGRRLRRLWVAAALAVPAGAGLLAGAVLALLARPEWQSWQTPFTIVRFLAPPAAIGGLVAAIAAVGAVVAVTLTRRTAPPPPSAAAGGSAIAIAVMAVIMLSESTVGAVFVLPFAAFAALVAAPLALVAARLALREKSATSPEHPSPIQS</sequence>
<dbReference type="EMBL" id="AE016822">
    <property type="protein sequence ID" value="AAT90005.1"/>
    <property type="molecule type" value="Genomic_DNA"/>
</dbReference>
<dbReference type="AlphaFoldDB" id="Q6AC88"/>
<keyword evidence="1" id="KW-0812">Transmembrane</keyword>
<evidence type="ECO:0000313" key="2">
    <source>
        <dbReference type="EMBL" id="AAT90005.1"/>
    </source>
</evidence>
<reference evidence="2 3" key="1">
    <citation type="journal article" date="2004" name="Mol. Plant Microbe Interact.">
        <title>The genome sequence of the Gram-positive sugarcane pathogen Leifsonia xyli subsp. xyli.</title>
        <authorList>
            <person name="Monteiro-Vitorello C.B."/>
            <person name="Camargo L.E.A."/>
            <person name="Van Sluys M.A."/>
            <person name="Kitajima J.P."/>
            <person name="Truffi D."/>
            <person name="do Amaral A.M."/>
            <person name="Harakava R."/>
            <person name="de Oliveira J.C.F."/>
            <person name="Wood D."/>
            <person name="de Oliveira M.C."/>
            <person name="Miyaki C.Y."/>
            <person name="Takita M.A."/>
            <person name="da Silva A.C.R."/>
            <person name="Furlan L.R."/>
            <person name="Carraro D.M."/>
            <person name="Camarotte G."/>
            <person name="Almeida N.F. Jr."/>
            <person name="Carrer H."/>
            <person name="Coutinho L.L."/>
            <person name="El-Dorry H.A."/>
            <person name="Ferro M.I.T."/>
            <person name="Gagliardi P.R."/>
            <person name="Giglioti E."/>
            <person name="Goldman M.H.S."/>
            <person name="Goldman G.H."/>
            <person name="Kimura E.T."/>
            <person name="Ferro E.S."/>
            <person name="Kuramae E.E."/>
            <person name="Lemos E.G.M."/>
            <person name="Lemos M.V.F."/>
            <person name="Mauro S.M.Z."/>
            <person name="Machado M.A."/>
            <person name="Marino C.L."/>
            <person name="Menck C.F."/>
            <person name="Nunes L.R."/>
            <person name="Oliveira R.C."/>
            <person name="Pereira G.G."/>
            <person name="Siqueira W."/>
            <person name="de Souza A.A."/>
            <person name="Tsai S.M."/>
            <person name="Zanca A.S."/>
            <person name="Simpson A.J.G."/>
            <person name="Brumbley S.M."/>
            <person name="Setubal J.C."/>
        </authorList>
    </citation>
    <scope>NUCLEOTIDE SEQUENCE [LARGE SCALE GENOMIC DNA]</scope>
    <source>
        <strain evidence="2 3">CTCB07</strain>
    </source>
</reference>
<dbReference type="HOGENOM" id="CLU_1710992_0_0_11"/>
<feature type="transmembrane region" description="Helical" evidence="1">
    <location>
        <begin position="28"/>
        <end position="52"/>
    </location>
</feature>
<evidence type="ECO:0000256" key="1">
    <source>
        <dbReference type="SAM" id="Phobius"/>
    </source>
</evidence>
<evidence type="ECO:0000313" key="3">
    <source>
        <dbReference type="Proteomes" id="UP000001306"/>
    </source>
</evidence>
<organism evidence="2 3">
    <name type="scientific">Leifsonia xyli subsp. xyli (strain CTCB07)</name>
    <dbReference type="NCBI Taxonomy" id="281090"/>
    <lineage>
        <taxon>Bacteria</taxon>
        <taxon>Bacillati</taxon>
        <taxon>Actinomycetota</taxon>
        <taxon>Actinomycetes</taxon>
        <taxon>Micrococcales</taxon>
        <taxon>Microbacteriaceae</taxon>
        <taxon>Leifsonia</taxon>
    </lineage>
</organism>
<feature type="transmembrane region" description="Helical" evidence="1">
    <location>
        <begin position="72"/>
        <end position="93"/>
    </location>
</feature>
<dbReference type="KEGG" id="lxx:Lxx23640"/>
<name>Q6AC88_LEIXX</name>
<dbReference type="Proteomes" id="UP000001306">
    <property type="component" value="Chromosome"/>
</dbReference>
<keyword evidence="1" id="KW-1133">Transmembrane helix</keyword>
<keyword evidence="3" id="KW-1185">Reference proteome</keyword>